<dbReference type="InterPro" id="IPR016181">
    <property type="entry name" value="Acyl_CoA_acyltransferase"/>
</dbReference>
<proteinExistence type="predicted"/>
<dbReference type="PROSITE" id="PS51186">
    <property type="entry name" value="GNAT"/>
    <property type="match status" value="1"/>
</dbReference>
<dbReference type="CDD" id="cd04301">
    <property type="entry name" value="NAT_SF"/>
    <property type="match status" value="1"/>
</dbReference>
<name>A0A5C5VLM9_9BACT</name>
<evidence type="ECO:0000313" key="4">
    <source>
        <dbReference type="EMBL" id="TWT38632.1"/>
    </source>
</evidence>
<dbReference type="EMBL" id="SJPF01000001">
    <property type="protein sequence ID" value="TWT38632.1"/>
    <property type="molecule type" value="Genomic_DNA"/>
</dbReference>
<dbReference type="EC" id="2.3.1.-" evidence="4"/>
<dbReference type="PANTHER" id="PTHR43800">
    <property type="entry name" value="PEPTIDYL-LYSINE N-ACETYLTRANSFERASE YJAB"/>
    <property type="match status" value="1"/>
</dbReference>
<comment type="caution">
    <text evidence="4">The sequence shown here is derived from an EMBL/GenBank/DDBJ whole genome shotgun (WGS) entry which is preliminary data.</text>
</comment>
<dbReference type="InterPro" id="IPR000182">
    <property type="entry name" value="GNAT_dom"/>
</dbReference>
<protein>
    <submittedName>
        <fullName evidence="4">Putative N-acetyltransferase YjaB</fullName>
        <ecNumber evidence="4">2.3.1.-</ecNumber>
    </submittedName>
</protein>
<evidence type="ECO:0000256" key="1">
    <source>
        <dbReference type="ARBA" id="ARBA00022679"/>
    </source>
</evidence>
<keyword evidence="1 4" id="KW-0808">Transferase</keyword>
<reference evidence="4 5" key="1">
    <citation type="submission" date="2019-02" db="EMBL/GenBank/DDBJ databases">
        <title>Deep-cultivation of Planctomycetes and their phenomic and genomic characterization uncovers novel biology.</title>
        <authorList>
            <person name="Wiegand S."/>
            <person name="Jogler M."/>
            <person name="Boedeker C."/>
            <person name="Pinto D."/>
            <person name="Vollmers J."/>
            <person name="Rivas-Marin E."/>
            <person name="Kohn T."/>
            <person name="Peeters S.H."/>
            <person name="Heuer A."/>
            <person name="Rast P."/>
            <person name="Oberbeckmann S."/>
            <person name="Bunk B."/>
            <person name="Jeske O."/>
            <person name="Meyerdierks A."/>
            <person name="Storesund J.E."/>
            <person name="Kallscheuer N."/>
            <person name="Luecker S."/>
            <person name="Lage O.M."/>
            <person name="Pohl T."/>
            <person name="Merkel B.J."/>
            <person name="Hornburger P."/>
            <person name="Mueller R.-W."/>
            <person name="Bruemmer F."/>
            <person name="Labrenz M."/>
            <person name="Spormann A.M."/>
            <person name="Op Den Camp H."/>
            <person name="Overmann J."/>
            <person name="Amann R."/>
            <person name="Jetten M.S.M."/>
            <person name="Mascher T."/>
            <person name="Medema M.H."/>
            <person name="Devos D.P."/>
            <person name="Kaster A.-K."/>
            <person name="Ovreas L."/>
            <person name="Rohde M."/>
            <person name="Galperin M.Y."/>
            <person name="Jogler C."/>
        </authorList>
    </citation>
    <scope>NUCLEOTIDE SEQUENCE [LARGE SCALE GENOMIC DNA]</scope>
    <source>
        <strain evidence="4 5">Enr8</strain>
    </source>
</reference>
<organism evidence="4 5">
    <name type="scientific">Blastopirellula retiformator</name>
    <dbReference type="NCBI Taxonomy" id="2527970"/>
    <lineage>
        <taxon>Bacteria</taxon>
        <taxon>Pseudomonadati</taxon>
        <taxon>Planctomycetota</taxon>
        <taxon>Planctomycetia</taxon>
        <taxon>Pirellulales</taxon>
        <taxon>Pirellulaceae</taxon>
        <taxon>Blastopirellula</taxon>
    </lineage>
</organism>
<accession>A0A5C5VLM9</accession>
<dbReference type="SUPFAM" id="SSF55729">
    <property type="entry name" value="Acyl-CoA N-acyltransferases (Nat)"/>
    <property type="match status" value="1"/>
</dbReference>
<evidence type="ECO:0000259" key="3">
    <source>
        <dbReference type="PROSITE" id="PS51186"/>
    </source>
</evidence>
<feature type="domain" description="N-acetyltransferase" evidence="3">
    <location>
        <begin position="1"/>
        <end position="145"/>
    </location>
</feature>
<keyword evidence="2 4" id="KW-0012">Acyltransferase</keyword>
<evidence type="ECO:0000313" key="5">
    <source>
        <dbReference type="Proteomes" id="UP000318878"/>
    </source>
</evidence>
<dbReference type="AlphaFoldDB" id="A0A5C5VLM9"/>
<dbReference type="GO" id="GO:0016747">
    <property type="term" value="F:acyltransferase activity, transferring groups other than amino-acyl groups"/>
    <property type="evidence" value="ECO:0007669"/>
    <property type="project" value="InterPro"/>
</dbReference>
<keyword evidence="5" id="KW-1185">Reference proteome</keyword>
<sequence length="145" mass="16738">MKIRPATNLDRDPLVEIWLKSVRQTHTFLTEEEIQYFLPIVRNQALVELEVWVLVEEPDLPLGFMCLDGKNVEALFLAPEYFRQGGGKRLIEYARHLKGPLSVDVNEQNPAAIRFYESQNFVPIGRSELDSSGFPFPLIHMRQPT</sequence>
<gene>
    <name evidence="4" type="primary">yjaB</name>
    <name evidence="4" type="ORF">Enr8_03250</name>
</gene>
<dbReference type="Gene3D" id="3.40.630.30">
    <property type="match status" value="1"/>
</dbReference>
<dbReference type="Proteomes" id="UP000318878">
    <property type="component" value="Unassembled WGS sequence"/>
</dbReference>
<dbReference type="Pfam" id="PF13508">
    <property type="entry name" value="Acetyltransf_7"/>
    <property type="match status" value="1"/>
</dbReference>
<dbReference type="OrthoDB" id="88131at2"/>
<evidence type="ECO:0000256" key="2">
    <source>
        <dbReference type="ARBA" id="ARBA00023315"/>
    </source>
</evidence>
<dbReference type="PANTHER" id="PTHR43800:SF1">
    <property type="entry name" value="PEPTIDYL-LYSINE N-ACETYLTRANSFERASE YJAB"/>
    <property type="match status" value="1"/>
</dbReference>